<evidence type="ECO:0000313" key="2">
    <source>
        <dbReference type="EMBL" id="KAF3958201.1"/>
    </source>
</evidence>
<evidence type="ECO:0000256" key="1">
    <source>
        <dbReference type="SAM" id="MobiDB-lite"/>
    </source>
</evidence>
<sequence length="249" mass="27269">MDLCGCWLLTEDAILSFCKKYTQTEVRHELVHVLPSNPNGSTSPSPSLLTSRTLLVNQKQGNISISPSFVDQRLKYNREELLSLQYSSLSLAIPLDGGSTTSQLLMNQSSSMSENAIEVDNSNGSNKASSFKCIPIYVIGSLELKMSIMSDQKAQSSEVRAMIGHGISKQERQSSSEFKDSGNNGSPSSSSICTRSWLRRLLEGDSGRRFSYDHSSTARGGSIQSTTEPFDRAYKTKAIPELGAMSYPM</sequence>
<dbReference type="EMBL" id="JRKL02002615">
    <property type="protein sequence ID" value="KAF3958201.1"/>
    <property type="molecule type" value="Genomic_DNA"/>
</dbReference>
<name>A0A8J4R768_9ROSI</name>
<dbReference type="AlphaFoldDB" id="A0A8J4R768"/>
<accession>A0A8J4R768</accession>
<organism evidence="2 3">
    <name type="scientific">Castanea mollissima</name>
    <name type="common">Chinese chestnut</name>
    <dbReference type="NCBI Taxonomy" id="60419"/>
    <lineage>
        <taxon>Eukaryota</taxon>
        <taxon>Viridiplantae</taxon>
        <taxon>Streptophyta</taxon>
        <taxon>Embryophyta</taxon>
        <taxon>Tracheophyta</taxon>
        <taxon>Spermatophyta</taxon>
        <taxon>Magnoliopsida</taxon>
        <taxon>eudicotyledons</taxon>
        <taxon>Gunneridae</taxon>
        <taxon>Pentapetalae</taxon>
        <taxon>rosids</taxon>
        <taxon>fabids</taxon>
        <taxon>Fagales</taxon>
        <taxon>Fagaceae</taxon>
        <taxon>Castanea</taxon>
    </lineage>
</organism>
<evidence type="ECO:0000313" key="3">
    <source>
        <dbReference type="Proteomes" id="UP000737018"/>
    </source>
</evidence>
<dbReference type="Proteomes" id="UP000737018">
    <property type="component" value="Unassembled WGS sequence"/>
</dbReference>
<proteinExistence type="predicted"/>
<comment type="caution">
    <text evidence="2">The sequence shown here is derived from an EMBL/GenBank/DDBJ whole genome shotgun (WGS) entry which is preliminary data.</text>
</comment>
<protein>
    <submittedName>
        <fullName evidence="2">Uncharacterized protein</fullName>
    </submittedName>
</protein>
<reference evidence="2" key="1">
    <citation type="submission" date="2020-03" db="EMBL/GenBank/DDBJ databases">
        <title>Castanea mollissima Vanexum genome sequencing.</title>
        <authorList>
            <person name="Staton M."/>
        </authorList>
    </citation>
    <scope>NUCLEOTIDE SEQUENCE</scope>
    <source>
        <tissue evidence="2">Leaf</tissue>
    </source>
</reference>
<keyword evidence="3" id="KW-1185">Reference proteome</keyword>
<dbReference type="OrthoDB" id="1748338at2759"/>
<feature type="region of interest" description="Disordered" evidence="1">
    <location>
        <begin position="166"/>
        <end position="192"/>
    </location>
</feature>
<gene>
    <name evidence="2" type="ORF">CMV_016864</name>
</gene>
<feature type="compositionally biased region" description="Low complexity" evidence="1">
    <location>
        <begin position="181"/>
        <end position="191"/>
    </location>
</feature>
<feature type="compositionally biased region" description="Basic and acidic residues" evidence="1">
    <location>
        <begin position="168"/>
        <end position="180"/>
    </location>
</feature>